<dbReference type="RefSeq" id="WP_012500741.1">
    <property type="nucleotide sequence ID" value="NC_011026.1"/>
</dbReference>
<accession>B3QW04</accession>
<dbReference type="GO" id="GO:0019646">
    <property type="term" value="P:aerobic electron transport chain"/>
    <property type="evidence" value="ECO:0007669"/>
    <property type="project" value="InterPro"/>
</dbReference>
<evidence type="ECO:0008006" key="3">
    <source>
        <dbReference type="Google" id="ProtNLM"/>
    </source>
</evidence>
<evidence type="ECO:0000313" key="1">
    <source>
        <dbReference type="EMBL" id="ACF14658.1"/>
    </source>
</evidence>
<proteinExistence type="predicted"/>
<dbReference type="Gene3D" id="4.10.490.10">
    <property type="entry name" value="High potential iron-sulphur protein"/>
    <property type="match status" value="1"/>
</dbReference>
<keyword evidence="2" id="KW-1185">Reference proteome</keyword>
<dbReference type="HOGENOM" id="CLU_3041711_0_0_10"/>
<dbReference type="AlphaFoldDB" id="B3QW04"/>
<protein>
    <recommendedName>
        <fullName evidence="3">High-potential iron-sulfur protein</fullName>
    </recommendedName>
</protein>
<name>B3QW04_CHLT3</name>
<dbReference type="InterPro" id="IPR036369">
    <property type="entry name" value="HIPIP_sf"/>
</dbReference>
<sequence length="52" mass="5866">MEEVKYTFPAEKGKQCQDCRGFQRVDDENGKCFGKDVKAEGGCNMFSPKEAK</sequence>
<dbReference type="EMBL" id="CP001100">
    <property type="protein sequence ID" value="ACF14658.1"/>
    <property type="molecule type" value="Genomic_DNA"/>
</dbReference>
<gene>
    <name evidence="1" type="ordered locus">Ctha_2207</name>
</gene>
<reference evidence="1 2" key="1">
    <citation type="submission" date="2008-06" db="EMBL/GenBank/DDBJ databases">
        <title>Complete sequence of Chloroherpeton thalassium ATCC 35110.</title>
        <authorList>
            <consortium name="US DOE Joint Genome Institute"/>
            <person name="Lucas S."/>
            <person name="Copeland A."/>
            <person name="Lapidus A."/>
            <person name="Glavina del Rio T."/>
            <person name="Dalin E."/>
            <person name="Tice H."/>
            <person name="Bruce D."/>
            <person name="Goodwin L."/>
            <person name="Pitluck S."/>
            <person name="Schmutz J."/>
            <person name="Larimer F."/>
            <person name="Land M."/>
            <person name="Hauser L."/>
            <person name="Kyrpides N."/>
            <person name="Mikhailova N."/>
            <person name="Liu Z."/>
            <person name="Li T."/>
            <person name="Zhao F."/>
            <person name="Overmann J."/>
            <person name="Bryant D.A."/>
            <person name="Richardson P."/>
        </authorList>
    </citation>
    <scope>NUCLEOTIDE SEQUENCE [LARGE SCALE GENOMIC DNA]</scope>
    <source>
        <strain evidence="2">ATCC 35110 / GB-78</strain>
    </source>
</reference>
<dbReference type="SUPFAM" id="SSF57652">
    <property type="entry name" value="HIPIP (high potential iron protein)"/>
    <property type="match status" value="1"/>
</dbReference>
<dbReference type="KEGG" id="cts:Ctha_2207"/>
<evidence type="ECO:0000313" key="2">
    <source>
        <dbReference type="Proteomes" id="UP000001208"/>
    </source>
</evidence>
<dbReference type="Proteomes" id="UP000001208">
    <property type="component" value="Chromosome"/>
</dbReference>
<dbReference type="GO" id="GO:0009055">
    <property type="term" value="F:electron transfer activity"/>
    <property type="evidence" value="ECO:0007669"/>
    <property type="project" value="InterPro"/>
</dbReference>
<organism evidence="1 2">
    <name type="scientific">Chloroherpeton thalassium (strain ATCC 35110 / GB-78)</name>
    <dbReference type="NCBI Taxonomy" id="517418"/>
    <lineage>
        <taxon>Bacteria</taxon>
        <taxon>Pseudomonadati</taxon>
        <taxon>Chlorobiota</taxon>
        <taxon>Chlorobiia</taxon>
        <taxon>Chlorobiales</taxon>
        <taxon>Chloroherpetonaceae</taxon>
        <taxon>Chloroherpeton</taxon>
    </lineage>
</organism>